<dbReference type="AlphaFoldDB" id="A0A5S3VBP6"/>
<dbReference type="InterPro" id="IPR000531">
    <property type="entry name" value="Beta-barrel_TonB"/>
</dbReference>
<dbReference type="InterPro" id="IPR012910">
    <property type="entry name" value="Plug_dom"/>
</dbReference>
<dbReference type="Pfam" id="PF07715">
    <property type="entry name" value="Plug"/>
    <property type="match status" value="1"/>
</dbReference>
<evidence type="ECO:0000256" key="2">
    <source>
        <dbReference type="ARBA" id="ARBA00022448"/>
    </source>
</evidence>
<dbReference type="OrthoDB" id="176248at2"/>
<organism evidence="15 16">
    <name type="scientific">Pseudoalteromonas aurantia</name>
    <dbReference type="NCBI Taxonomy" id="43654"/>
    <lineage>
        <taxon>Bacteria</taxon>
        <taxon>Pseudomonadati</taxon>
        <taxon>Pseudomonadota</taxon>
        <taxon>Gammaproteobacteria</taxon>
        <taxon>Alteromonadales</taxon>
        <taxon>Pseudoalteromonadaceae</taxon>
        <taxon>Pseudoalteromonas</taxon>
    </lineage>
</organism>
<keyword evidence="6 11" id="KW-0798">TonB box</keyword>
<feature type="domain" description="TonB-dependent receptor-like beta-barrel" evidence="13">
    <location>
        <begin position="394"/>
        <end position="910"/>
    </location>
</feature>
<dbReference type="SUPFAM" id="SSF56935">
    <property type="entry name" value="Porins"/>
    <property type="match status" value="1"/>
</dbReference>
<dbReference type="InterPro" id="IPR037066">
    <property type="entry name" value="Plug_dom_sf"/>
</dbReference>
<protein>
    <submittedName>
        <fullName evidence="15">TonB-dependent receptor</fullName>
    </submittedName>
</protein>
<dbReference type="InterPro" id="IPR010917">
    <property type="entry name" value="TonB_rcpt_CS"/>
</dbReference>
<keyword evidence="15" id="KW-0675">Receptor</keyword>
<dbReference type="Gene3D" id="2.170.130.10">
    <property type="entry name" value="TonB-dependent receptor, plug domain"/>
    <property type="match status" value="1"/>
</dbReference>
<keyword evidence="2 9" id="KW-0813">Transport</keyword>
<keyword evidence="3 9" id="KW-1134">Transmembrane beta strand</keyword>
<comment type="similarity">
    <text evidence="9 11">Belongs to the TonB-dependent receptor family.</text>
</comment>
<evidence type="ECO:0000256" key="7">
    <source>
        <dbReference type="ARBA" id="ARBA00023136"/>
    </source>
</evidence>
<reference evidence="15 16" key="1">
    <citation type="submission" date="2018-01" db="EMBL/GenBank/DDBJ databases">
        <authorList>
            <person name="Paulsen S."/>
            <person name="Gram L.K."/>
        </authorList>
    </citation>
    <scope>NUCLEOTIDE SEQUENCE [LARGE SCALE GENOMIC DNA]</scope>
    <source>
        <strain evidence="15 16">S3790</strain>
    </source>
</reference>
<evidence type="ECO:0000313" key="16">
    <source>
        <dbReference type="Proteomes" id="UP000307217"/>
    </source>
</evidence>
<dbReference type="PANTHER" id="PTHR47234">
    <property type="match status" value="1"/>
</dbReference>
<feature type="domain" description="TonB-dependent receptor plug" evidence="14">
    <location>
        <begin position="60"/>
        <end position="179"/>
    </location>
</feature>
<name>A0A5S3VBP6_9GAMM</name>
<evidence type="ECO:0000256" key="8">
    <source>
        <dbReference type="ARBA" id="ARBA00023237"/>
    </source>
</evidence>
<dbReference type="Proteomes" id="UP000307217">
    <property type="component" value="Unassembled WGS sequence"/>
</dbReference>
<dbReference type="PROSITE" id="PS01156">
    <property type="entry name" value="TONB_DEPENDENT_REC_2"/>
    <property type="match status" value="1"/>
</dbReference>
<keyword evidence="7 9" id="KW-0472">Membrane</keyword>
<feature type="short sequence motif" description="TonB C-terminal box" evidence="10">
    <location>
        <begin position="928"/>
        <end position="945"/>
    </location>
</feature>
<evidence type="ECO:0000256" key="1">
    <source>
        <dbReference type="ARBA" id="ARBA00004571"/>
    </source>
</evidence>
<evidence type="ECO:0000313" key="15">
    <source>
        <dbReference type="EMBL" id="TMO68897.1"/>
    </source>
</evidence>
<dbReference type="Pfam" id="PF00593">
    <property type="entry name" value="TonB_dep_Rec_b-barrel"/>
    <property type="match status" value="1"/>
</dbReference>
<evidence type="ECO:0000256" key="11">
    <source>
        <dbReference type="RuleBase" id="RU003357"/>
    </source>
</evidence>
<evidence type="ECO:0000256" key="9">
    <source>
        <dbReference type="PROSITE-ProRule" id="PRU01360"/>
    </source>
</evidence>
<gene>
    <name evidence="15" type="ORF">CWC19_07450</name>
</gene>
<evidence type="ECO:0000256" key="3">
    <source>
        <dbReference type="ARBA" id="ARBA00022452"/>
    </source>
</evidence>
<dbReference type="RefSeq" id="WP_138591287.1">
    <property type="nucleotide sequence ID" value="NZ_PNBX01000028.1"/>
</dbReference>
<dbReference type="PROSITE" id="PS52016">
    <property type="entry name" value="TONB_DEPENDENT_REC_3"/>
    <property type="match status" value="1"/>
</dbReference>
<evidence type="ECO:0000259" key="14">
    <source>
        <dbReference type="Pfam" id="PF07715"/>
    </source>
</evidence>
<comment type="caution">
    <text evidence="15">The sequence shown here is derived from an EMBL/GenBank/DDBJ whole genome shotgun (WGS) entry which is preliminary data.</text>
</comment>
<evidence type="ECO:0000256" key="5">
    <source>
        <dbReference type="ARBA" id="ARBA00022729"/>
    </source>
</evidence>
<accession>A0A5S3VBP6</accession>
<keyword evidence="4 9" id="KW-0812">Transmembrane</keyword>
<keyword evidence="5 12" id="KW-0732">Signal</keyword>
<comment type="subcellular location">
    <subcellularLocation>
        <location evidence="1 9">Cell outer membrane</location>
        <topology evidence="1 9">Multi-pass membrane protein</topology>
    </subcellularLocation>
</comment>
<dbReference type="GO" id="GO:0009279">
    <property type="term" value="C:cell outer membrane"/>
    <property type="evidence" value="ECO:0007669"/>
    <property type="project" value="UniProtKB-SubCell"/>
</dbReference>
<feature type="signal peptide" evidence="12">
    <location>
        <begin position="1"/>
        <end position="32"/>
    </location>
</feature>
<evidence type="ECO:0000259" key="13">
    <source>
        <dbReference type="Pfam" id="PF00593"/>
    </source>
</evidence>
<evidence type="ECO:0000256" key="4">
    <source>
        <dbReference type="ARBA" id="ARBA00022692"/>
    </source>
</evidence>
<dbReference type="PANTHER" id="PTHR47234:SF2">
    <property type="entry name" value="TONB-DEPENDENT RECEPTOR"/>
    <property type="match status" value="1"/>
</dbReference>
<evidence type="ECO:0000256" key="12">
    <source>
        <dbReference type="SAM" id="SignalP"/>
    </source>
</evidence>
<evidence type="ECO:0000256" key="6">
    <source>
        <dbReference type="ARBA" id="ARBA00023077"/>
    </source>
</evidence>
<proteinExistence type="inferred from homology"/>
<dbReference type="InterPro" id="IPR036942">
    <property type="entry name" value="Beta-barrel_TonB_sf"/>
</dbReference>
<feature type="chain" id="PRO_5024379292" evidence="12">
    <location>
        <begin position="33"/>
        <end position="945"/>
    </location>
</feature>
<reference evidence="16" key="2">
    <citation type="submission" date="2019-06" db="EMBL/GenBank/DDBJ databases">
        <title>Co-occurence of chitin degradation, pigmentation and bioactivity in marine Pseudoalteromonas.</title>
        <authorList>
            <person name="Sonnenschein E.C."/>
            <person name="Bech P.K."/>
        </authorList>
    </citation>
    <scope>NUCLEOTIDE SEQUENCE [LARGE SCALE GENOMIC DNA]</scope>
    <source>
        <strain evidence="16">S3790</strain>
    </source>
</reference>
<dbReference type="Gene3D" id="2.40.170.20">
    <property type="entry name" value="TonB-dependent receptor, beta-barrel domain"/>
    <property type="match status" value="1"/>
</dbReference>
<dbReference type="InterPro" id="IPR039426">
    <property type="entry name" value="TonB-dep_rcpt-like"/>
</dbReference>
<sequence>MIRNKTQQNSTPRLSYMSICLLTAILPHTSFANNNNEADIEKISVIGSNIKRTADVGALPVTTLTYVDIQNSGAMTGDDLIRSIPQMGQVNFGASTGNGGVNDARGDVSSINLRGLGTGNTLTLLNGRRLVTHPGTQSENFVPVSTVNSNTLPVAGLRSLQILRDGAAAIYGSDAVAGVVNYQLKSDFEGNKITVKHGSSQGTTLNESTVNLFTGFNFNDNASHFTGSMTLYDREGMMASERDYSKSHDLRNFSTLPEAFIGDTQLDNRTTSTPWGDFRSDSLGLFHLSPANGQDCEQKITESVCANSEGTPRSLRFDRAPHRSLVSDVERLNLYGHLTHEFSDELSLFSEAIYYKAQAKRTREQTHNLTAQRFVISKDAAFNPFNEEIKLNRYRPLDAGPRHITVDDTSYRILVGLQGQTTDWDWETAVFYSEAETNDMANRVQASKFQQAINSLNEEQAYNLFTGADPSNPNTADNTLNSASVISSFMTDVSRDSKTSLTSFDFKISNGQLFSLPDGDAGIAMGIEYRRETFADDRDQLLDGSVPFIDQITGKELSGSDVLGSSPTPDSNGSRKVFSAYGELLLPLIDTADQMLELQIAARYEHFSDVGDALKPKVALFWEPADWISVRASYAGGFRAPGLPQVTAEAVPRSNSIYDPILDDSYGISDIRSGSSDLKPEESTNTSFGFVLEPTDSLTFTADIWRIKQENLVGILPGSSHLLYDGLLRSQGSKNDAVIRDPQTQEVIHINNTYMNLNIRQIEGVDLSFVYTLDTKWGKWELLGNTAKLLKFEQVPDPISAQIIAAQQAGNSAVPSDRNVTGAGDLIEQNGRPKLRAKVQLNWQKEQFSAGINYNYTGPVTDTSTTAEVNEQMLTLPVSSFKTWNTHASYQFAEDSQLDGTKIQVGIRNIFDAHPPIADELAHGYFGSLHSNRGRYIYASVSTSF</sequence>
<keyword evidence="8 9" id="KW-0998">Cell outer membrane</keyword>
<evidence type="ECO:0000256" key="10">
    <source>
        <dbReference type="PROSITE-ProRule" id="PRU10144"/>
    </source>
</evidence>
<dbReference type="EMBL" id="PNBX01000028">
    <property type="protein sequence ID" value="TMO68897.1"/>
    <property type="molecule type" value="Genomic_DNA"/>
</dbReference>